<keyword evidence="5" id="KW-0647">Proteasome</keyword>
<dbReference type="Pfam" id="PF09336">
    <property type="entry name" value="Vps4_C"/>
    <property type="match status" value="1"/>
</dbReference>
<dbReference type="PANTHER" id="PTHR23074:SF83">
    <property type="entry name" value="VACUOLAR PROTEIN SORTING-ASSOCIATED PROTEIN 4A"/>
    <property type="match status" value="1"/>
</dbReference>
<evidence type="ECO:0000313" key="6">
    <source>
        <dbReference type="Proteomes" id="UP000023152"/>
    </source>
</evidence>
<dbReference type="Pfam" id="PF00004">
    <property type="entry name" value="AAA"/>
    <property type="match status" value="1"/>
</dbReference>
<dbReference type="GO" id="GO:0000502">
    <property type="term" value="C:proteasome complex"/>
    <property type="evidence" value="ECO:0007669"/>
    <property type="project" value="UniProtKB-KW"/>
</dbReference>
<feature type="region of interest" description="Disordered" evidence="3">
    <location>
        <begin position="21"/>
        <end position="127"/>
    </location>
</feature>
<dbReference type="SUPFAM" id="SSF52540">
    <property type="entry name" value="P-loop containing nucleoside triphosphate hydrolases"/>
    <property type="match status" value="1"/>
</dbReference>
<feature type="region of interest" description="Disordered" evidence="3">
    <location>
        <begin position="704"/>
        <end position="742"/>
    </location>
</feature>
<feature type="compositionally biased region" description="Basic and acidic residues" evidence="3">
    <location>
        <begin position="365"/>
        <end position="392"/>
    </location>
</feature>
<dbReference type="SMART" id="SM00382">
    <property type="entry name" value="AAA"/>
    <property type="match status" value="1"/>
</dbReference>
<accession>X6N763</accession>
<reference evidence="5 6" key="1">
    <citation type="journal article" date="2013" name="Curr. Biol.">
        <title>The Genome of the Foraminiferan Reticulomyxa filosa.</title>
        <authorList>
            <person name="Glockner G."/>
            <person name="Hulsmann N."/>
            <person name="Schleicher M."/>
            <person name="Noegel A.A."/>
            <person name="Eichinger L."/>
            <person name="Gallinger C."/>
            <person name="Pawlowski J."/>
            <person name="Sierra R."/>
            <person name="Euteneuer U."/>
            <person name="Pillet L."/>
            <person name="Moustafa A."/>
            <person name="Platzer M."/>
            <person name="Groth M."/>
            <person name="Szafranski K."/>
            <person name="Schliwa M."/>
        </authorList>
    </citation>
    <scope>NUCLEOTIDE SEQUENCE [LARGE SCALE GENOMIC DNA]</scope>
</reference>
<feature type="compositionally biased region" description="Polar residues" evidence="3">
    <location>
        <begin position="113"/>
        <end position="126"/>
    </location>
</feature>
<feature type="region of interest" description="Disordered" evidence="3">
    <location>
        <begin position="276"/>
        <end position="392"/>
    </location>
</feature>
<proteinExistence type="predicted"/>
<dbReference type="PROSITE" id="PS00674">
    <property type="entry name" value="AAA"/>
    <property type="match status" value="1"/>
</dbReference>
<feature type="compositionally biased region" description="Basic and acidic residues" evidence="3">
    <location>
        <begin position="75"/>
        <end position="85"/>
    </location>
</feature>
<keyword evidence="2" id="KW-0067">ATP-binding</keyword>
<feature type="domain" description="AAA+ ATPase" evidence="4">
    <location>
        <begin position="451"/>
        <end position="590"/>
    </location>
</feature>
<evidence type="ECO:0000313" key="5">
    <source>
        <dbReference type="EMBL" id="ETO21594.1"/>
    </source>
</evidence>
<dbReference type="InterPro" id="IPR015415">
    <property type="entry name" value="Spast_Vps4_C"/>
</dbReference>
<comment type="caution">
    <text evidence="5">The sequence shown here is derived from an EMBL/GenBank/DDBJ whole genome shotgun (WGS) entry which is preliminary data.</text>
</comment>
<dbReference type="InterPro" id="IPR003593">
    <property type="entry name" value="AAA+_ATPase"/>
</dbReference>
<dbReference type="InterPro" id="IPR050304">
    <property type="entry name" value="MT-severing_AAA_ATPase"/>
</dbReference>
<dbReference type="Gene3D" id="1.10.8.60">
    <property type="match status" value="1"/>
</dbReference>
<dbReference type="InterPro" id="IPR027417">
    <property type="entry name" value="P-loop_NTPase"/>
</dbReference>
<dbReference type="FunFam" id="3.40.50.300:FF:002588">
    <property type="entry name" value="ATPase, AAA family"/>
    <property type="match status" value="1"/>
</dbReference>
<dbReference type="Gene3D" id="3.40.50.300">
    <property type="entry name" value="P-loop containing nucleotide triphosphate hydrolases"/>
    <property type="match status" value="1"/>
</dbReference>
<dbReference type="Proteomes" id="UP000023152">
    <property type="component" value="Unassembled WGS sequence"/>
</dbReference>
<dbReference type="PANTHER" id="PTHR23074">
    <property type="entry name" value="AAA DOMAIN-CONTAINING"/>
    <property type="match status" value="1"/>
</dbReference>
<keyword evidence="6" id="KW-1185">Reference proteome</keyword>
<dbReference type="InterPro" id="IPR003959">
    <property type="entry name" value="ATPase_AAA_core"/>
</dbReference>
<dbReference type="GO" id="GO:0005524">
    <property type="term" value="F:ATP binding"/>
    <property type="evidence" value="ECO:0007669"/>
    <property type="project" value="UniProtKB-KW"/>
</dbReference>
<dbReference type="InterPro" id="IPR003960">
    <property type="entry name" value="ATPase_AAA_CS"/>
</dbReference>
<dbReference type="FunFam" id="1.10.8.60:FF:000022">
    <property type="entry name" value="Fidgetin like 1"/>
    <property type="match status" value="1"/>
</dbReference>
<evidence type="ECO:0000256" key="2">
    <source>
        <dbReference type="ARBA" id="ARBA00022840"/>
    </source>
</evidence>
<evidence type="ECO:0000259" key="4">
    <source>
        <dbReference type="SMART" id="SM00382"/>
    </source>
</evidence>
<dbReference type="GO" id="GO:0016887">
    <property type="term" value="F:ATP hydrolysis activity"/>
    <property type="evidence" value="ECO:0007669"/>
    <property type="project" value="InterPro"/>
</dbReference>
<dbReference type="InterPro" id="IPR041569">
    <property type="entry name" value="AAA_lid_3"/>
</dbReference>
<sequence>MQLQFFVIMFQNEFFFPSRPRPLLSSHSKKKKKKVLTKVSSCNVEPREIKTARSSHSPSSSLSPSLLSSGAPSLELHRKSSDQTIKRHSSMMPMPTTRSDNSKDSSQKSKAKLTSQANESEVTLASESALKKKEEAYDAPSPQKEASTKSQIAQIKEKALSNAPKEEIEPDVLAVFQQLDGYPLMEEAESAERNGEIGDAVAVESKAKKGWKYKENSILFLLVLCETQLYQEAANTMNESIKHVEINAHIKKQVREHISACERKAQILRRRFVTDQAKMEGRRQATSRRRSNDRKAPTEENLASTDERNDDPTRSSSVADRGRAVNGRRSMVLTKNVVGNPNASASVSVSRRNSVNPVSMNSARKLTDHKRTEPNETKLEDEKDNEQDKNKGLLSKQDEEFRARIEAEIIDQAPGVSFKDVQGLTGVKLVLYESVILPQLRPEIFTGLRSPTAGLLLFGPPGNGKTMIAKCVATECKATFFSISASSITSKFVGDAERIMRTLFSIAREKAPSIIFIDEIDSLLTTRGGQNEAESSRRLKTEFLIQFDGVHKACESEARMLVIGATNLPHQLDDAVLRRFSKRIMVPLPDEETKYSLLQSLMKKQSCELTPWEMKEVVSKTEGYSFSDLTLLCKDAAMGPVRELGADIMHTSQEDIPPISKRHFMKSLENVRPSVPEKSMMQYSEWNEKYGSQVRLHVSALPESMRPDVVEMPRTPLEKEKPKTNVQSLPSSKKSNKTKNSS</sequence>
<protein>
    <submittedName>
        <fullName evidence="5">Proteasome-activating nucleotidase</fullName>
    </submittedName>
</protein>
<organism evidence="5 6">
    <name type="scientific">Reticulomyxa filosa</name>
    <dbReference type="NCBI Taxonomy" id="46433"/>
    <lineage>
        <taxon>Eukaryota</taxon>
        <taxon>Sar</taxon>
        <taxon>Rhizaria</taxon>
        <taxon>Retaria</taxon>
        <taxon>Foraminifera</taxon>
        <taxon>Monothalamids</taxon>
        <taxon>Reticulomyxidae</taxon>
        <taxon>Reticulomyxa</taxon>
    </lineage>
</organism>
<dbReference type="AlphaFoldDB" id="X6N763"/>
<gene>
    <name evidence="5" type="ORF">RFI_15611</name>
</gene>
<keyword evidence="1" id="KW-0547">Nucleotide-binding</keyword>
<feature type="compositionally biased region" description="Basic residues" evidence="3">
    <location>
        <begin position="27"/>
        <end position="36"/>
    </location>
</feature>
<dbReference type="EMBL" id="ASPP01011472">
    <property type="protein sequence ID" value="ETO21594.1"/>
    <property type="molecule type" value="Genomic_DNA"/>
</dbReference>
<feature type="compositionally biased region" description="Low complexity" evidence="3">
    <location>
        <begin position="54"/>
        <end position="74"/>
    </location>
</feature>
<evidence type="ECO:0000256" key="1">
    <source>
        <dbReference type="ARBA" id="ARBA00022741"/>
    </source>
</evidence>
<feature type="compositionally biased region" description="Low complexity" evidence="3">
    <location>
        <begin position="336"/>
        <end position="362"/>
    </location>
</feature>
<evidence type="ECO:0000256" key="3">
    <source>
        <dbReference type="SAM" id="MobiDB-lite"/>
    </source>
</evidence>
<feature type="compositionally biased region" description="Basic and acidic residues" evidence="3">
    <location>
        <begin position="705"/>
        <end position="723"/>
    </location>
</feature>
<dbReference type="Pfam" id="PF17862">
    <property type="entry name" value="AAA_lid_3"/>
    <property type="match status" value="1"/>
</dbReference>
<name>X6N763_RETFI</name>